<dbReference type="SUPFAM" id="SSF109604">
    <property type="entry name" value="HD-domain/PDEase-like"/>
    <property type="match status" value="1"/>
</dbReference>
<dbReference type="RefSeq" id="WP_208473243.1">
    <property type="nucleotide sequence ID" value="NZ_JAGFNS010000050.1"/>
</dbReference>
<accession>A0ABS3UZJ6</accession>
<dbReference type="CDD" id="cd00077">
    <property type="entry name" value="HDc"/>
    <property type="match status" value="1"/>
</dbReference>
<evidence type="ECO:0000313" key="2">
    <source>
        <dbReference type="EMBL" id="MBO3744004.1"/>
    </source>
</evidence>
<dbReference type="SMART" id="SM00471">
    <property type="entry name" value="HDc"/>
    <property type="match status" value="1"/>
</dbReference>
<sequence>MRIPSDVEIRALHERFAPSPDSFERVWTHSVIVCRIAEQLLGGGRHDLNADLVRAGCLLHDIGVHQLEPDDHYVRHGLLGYQLLGDTGLPETLRRFCAHHTGVGITRDDVLRQELPLPHCDFLAETGEEELVMYADKFHSKSTPPRFLSAATFAQRVGRFGEDKVKRFESLVDRFGEPDLVALAAEYGHAIT</sequence>
<comment type="caution">
    <text evidence="2">The sequence shown here is derived from an EMBL/GenBank/DDBJ whole genome shotgun (WGS) entry which is preliminary data.</text>
</comment>
<dbReference type="InterPro" id="IPR006674">
    <property type="entry name" value="HD_domain"/>
</dbReference>
<name>A0ABS3UZJ6_9ACTN</name>
<evidence type="ECO:0000259" key="1">
    <source>
        <dbReference type="SMART" id="SM00471"/>
    </source>
</evidence>
<organism evidence="2 3">
    <name type="scientific">Actinoplanes flavus</name>
    <dbReference type="NCBI Taxonomy" id="2820290"/>
    <lineage>
        <taxon>Bacteria</taxon>
        <taxon>Bacillati</taxon>
        <taxon>Actinomycetota</taxon>
        <taxon>Actinomycetes</taxon>
        <taxon>Micromonosporales</taxon>
        <taxon>Micromonosporaceae</taxon>
        <taxon>Actinoplanes</taxon>
    </lineage>
</organism>
<feature type="domain" description="HD/PDEase" evidence="1">
    <location>
        <begin position="22"/>
        <end position="150"/>
    </location>
</feature>
<dbReference type="Proteomes" id="UP000679690">
    <property type="component" value="Unassembled WGS sequence"/>
</dbReference>
<dbReference type="EMBL" id="JAGFNS010000050">
    <property type="protein sequence ID" value="MBO3744004.1"/>
    <property type="molecule type" value="Genomic_DNA"/>
</dbReference>
<gene>
    <name evidence="2" type="ORF">J5X75_41570</name>
</gene>
<dbReference type="NCBIfam" id="TIGR00277">
    <property type="entry name" value="HDIG"/>
    <property type="match status" value="1"/>
</dbReference>
<dbReference type="Pfam" id="PF01966">
    <property type="entry name" value="HD"/>
    <property type="match status" value="1"/>
</dbReference>
<evidence type="ECO:0000313" key="3">
    <source>
        <dbReference type="Proteomes" id="UP000679690"/>
    </source>
</evidence>
<dbReference type="Gene3D" id="1.10.3210.10">
    <property type="entry name" value="Hypothetical protein af1432"/>
    <property type="match status" value="1"/>
</dbReference>
<keyword evidence="3" id="KW-1185">Reference proteome</keyword>
<proteinExistence type="predicted"/>
<dbReference type="InterPro" id="IPR003607">
    <property type="entry name" value="HD/PDEase_dom"/>
</dbReference>
<dbReference type="InterPro" id="IPR006675">
    <property type="entry name" value="HDIG_dom"/>
</dbReference>
<protein>
    <submittedName>
        <fullName evidence="2">HDIG domain-containing protein</fullName>
    </submittedName>
</protein>
<reference evidence="2 3" key="1">
    <citation type="submission" date="2021-03" db="EMBL/GenBank/DDBJ databases">
        <title>Actinoplanes flavus sp. nov., a novel actinomycete isolated from Coconut Palm rhizosphere soil.</title>
        <authorList>
            <person name="Luo X."/>
        </authorList>
    </citation>
    <scope>NUCLEOTIDE SEQUENCE [LARGE SCALE GENOMIC DNA]</scope>
    <source>
        <strain evidence="2 3">NEAU-H7</strain>
    </source>
</reference>